<dbReference type="InterPro" id="IPR051681">
    <property type="entry name" value="Ser/Thr_Kinases-Pseudokinases"/>
</dbReference>
<sequence>MRFWNDSDSEDALPRGSSSSRWPTGPAIRSVLLVLLIGLGSHSSKNALAPAAPFLEAQGMSPLLYSLVAASPQLGAIVAPMLWGMAYTWSHRLVQLLVPLGDFCGQLVLAVGIAMVDSKTSLVASQVTLTCGLVIFSVARAGVGVVQHAAMARCHRARFKAGLVHLWEAPTWELMLNPEKHFADGCDAVIFVMDCTRRQTVDEVLAHWLHVARYHCAEEAPFLFIGAMGDNLEEAAALQLRLEKLELPAMVGDCRDPSFASAALEELLRMVQHMGRPKTPLLAPLAPVKLPEALLGEFAQPAQSPKPPGSPGPSPAATPTPATPTAPASSKVGPGRIGQAAKYAMSMAKADATPSWQIPGDELVRYKRLDPEDERGGRNPAEYANWKGMPVVAKRVARSDLLARFKHDEQCLRRLLSELHNSHCPHLAKFYGATCISEEKVSLVMEYMPGGDLERYLRSKRLESHRPWVPPRDLLFSWAISCSSALAYLADLNPAVAHGNVRPSNLLLCTNLELRLSPCGALSPVEHRHQAVVDAENLDSCLYSPPEVLRKESTEEQVIAADVFALGLILWFMCTGARPFQNLDNDGLHKPPEHVMKAFEGGRIPRPRLADVSQGLQMQQLIGKAWSEDPGERPSPAEIVEELKNRRHLTKADAVAPCENDALGSLPRLCRPLGKLRGCRAQVGMMLQQLLLQEAVYFQNKGAWKPCVTWLAPAVFAPVWSQAHGRLRGDDFLRAFGGCDLQLVGSTRNSTLPCSYRTWFLWLLVLRFLLAPHCHLQSRARRSMAARPGVALQDDPGDFPDPSVLSLPLLDDEPPSPGWGSKAPRATLNVDHYDCCDACGDEELQSTQAIWLLGVWRAILLGLLHAFQSVTNDFLVSHGKTHTQAGSIVAANQLLAMGLMPLVAVGGYSLGLRSTLVVISFLPLLGASFLALLPNVPFVLEGGLLSIAMASTIMPVLPLVLVPANSRSCGKSFGLLDSLFGLGQAIFTVALGALRKEGGFSLAMPFFCFFLAVAALLSTVVAAVVP</sequence>
<gene>
    <name evidence="9" type="ORF">C1SCF055_LOCUS18892</name>
</gene>
<feature type="transmembrane region" description="Helical" evidence="7">
    <location>
        <begin position="887"/>
        <end position="908"/>
    </location>
</feature>
<dbReference type="AlphaFoldDB" id="A0A9P1CJ41"/>
<dbReference type="InterPro" id="IPR001245">
    <property type="entry name" value="Ser-Thr/Tyr_kinase_cat_dom"/>
</dbReference>
<dbReference type="GO" id="GO:0004674">
    <property type="term" value="F:protein serine/threonine kinase activity"/>
    <property type="evidence" value="ECO:0007669"/>
    <property type="project" value="TreeGrafter"/>
</dbReference>
<dbReference type="InterPro" id="IPR027417">
    <property type="entry name" value="P-loop_NTPase"/>
</dbReference>
<evidence type="ECO:0000256" key="4">
    <source>
        <dbReference type="ARBA" id="ARBA00022777"/>
    </source>
</evidence>
<dbReference type="CDD" id="cd00882">
    <property type="entry name" value="Ras_like_GTPase"/>
    <property type="match status" value="1"/>
</dbReference>
<comment type="caution">
    <text evidence="9">The sequence shown here is derived from an EMBL/GenBank/DDBJ whole genome shotgun (WGS) entry which is preliminary data.</text>
</comment>
<dbReference type="EMBL" id="CAMXCT020001666">
    <property type="protein sequence ID" value="CAL1145412.1"/>
    <property type="molecule type" value="Genomic_DNA"/>
</dbReference>
<evidence type="ECO:0000313" key="12">
    <source>
        <dbReference type="Proteomes" id="UP001152797"/>
    </source>
</evidence>
<dbReference type="EMBL" id="CAMXCT010001666">
    <property type="protein sequence ID" value="CAI3992037.1"/>
    <property type="molecule type" value="Genomic_DNA"/>
</dbReference>
<dbReference type="InterPro" id="IPR000719">
    <property type="entry name" value="Prot_kinase_dom"/>
</dbReference>
<dbReference type="PROSITE" id="PS50011">
    <property type="entry name" value="PROTEIN_KINASE_DOM"/>
    <property type="match status" value="1"/>
</dbReference>
<dbReference type="InterPro" id="IPR036259">
    <property type="entry name" value="MFS_trans_sf"/>
</dbReference>
<evidence type="ECO:0000256" key="2">
    <source>
        <dbReference type="ARBA" id="ARBA00022679"/>
    </source>
</evidence>
<dbReference type="GO" id="GO:0005524">
    <property type="term" value="F:ATP binding"/>
    <property type="evidence" value="ECO:0007669"/>
    <property type="project" value="UniProtKB-KW"/>
</dbReference>
<dbReference type="Gene3D" id="1.10.510.10">
    <property type="entry name" value="Transferase(Phosphotransferase) domain 1"/>
    <property type="match status" value="1"/>
</dbReference>
<dbReference type="SUPFAM" id="SSF52540">
    <property type="entry name" value="P-loop containing nucleoside triphosphate hydrolases"/>
    <property type="match status" value="1"/>
</dbReference>
<keyword evidence="4 11" id="KW-0418">Kinase</keyword>
<comment type="similarity">
    <text evidence="1">Belongs to the protein kinase superfamily. TKL Ser/Thr protein kinase family. ROCO subfamily.</text>
</comment>
<dbReference type="PANTHER" id="PTHR44329:SF288">
    <property type="entry name" value="MITOGEN-ACTIVATED PROTEIN KINASE KINASE KINASE 20"/>
    <property type="match status" value="1"/>
</dbReference>
<keyword evidence="7" id="KW-0472">Membrane</keyword>
<keyword evidence="2" id="KW-0808">Transferase</keyword>
<evidence type="ECO:0000256" key="3">
    <source>
        <dbReference type="ARBA" id="ARBA00022741"/>
    </source>
</evidence>
<reference evidence="9" key="1">
    <citation type="submission" date="2022-10" db="EMBL/GenBank/DDBJ databases">
        <authorList>
            <person name="Chen Y."/>
            <person name="Dougan E. K."/>
            <person name="Chan C."/>
            <person name="Rhodes N."/>
            <person name="Thang M."/>
        </authorList>
    </citation>
    <scope>NUCLEOTIDE SEQUENCE</scope>
</reference>
<dbReference type="Gene3D" id="1.20.1250.20">
    <property type="entry name" value="MFS general substrate transporter like domains"/>
    <property type="match status" value="1"/>
</dbReference>
<keyword evidence="7" id="KW-1133">Transmembrane helix</keyword>
<dbReference type="Gene3D" id="3.40.50.300">
    <property type="entry name" value="P-loop containing nucleotide triphosphate hydrolases"/>
    <property type="match status" value="1"/>
</dbReference>
<keyword evidence="5" id="KW-0067">ATP-binding</keyword>
<evidence type="ECO:0000313" key="10">
    <source>
        <dbReference type="EMBL" id="CAL1145412.1"/>
    </source>
</evidence>
<dbReference type="Pfam" id="PF07714">
    <property type="entry name" value="PK_Tyr_Ser-Thr"/>
    <property type="match status" value="1"/>
</dbReference>
<proteinExistence type="inferred from homology"/>
<feature type="region of interest" description="Disordered" evidence="6">
    <location>
        <begin position="1"/>
        <end position="22"/>
    </location>
</feature>
<feature type="transmembrane region" description="Helical" evidence="7">
    <location>
        <begin position="915"/>
        <end position="936"/>
    </location>
</feature>
<dbReference type="PANTHER" id="PTHR44329">
    <property type="entry name" value="SERINE/THREONINE-PROTEIN KINASE TNNI3K-RELATED"/>
    <property type="match status" value="1"/>
</dbReference>
<keyword evidence="3" id="KW-0547">Nucleotide-binding</keyword>
<reference evidence="10" key="2">
    <citation type="submission" date="2024-04" db="EMBL/GenBank/DDBJ databases">
        <authorList>
            <person name="Chen Y."/>
            <person name="Shah S."/>
            <person name="Dougan E. K."/>
            <person name="Thang M."/>
            <person name="Chan C."/>
        </authorList>
    </citation>
    <scope>NUCLEOTIDE SEQUENCE [LARGE SCALE GENOMIC DNA]</scope>
</reference>
<evidence type="ECO:0000256" key="7">
    <source>
        <dbReference type="SAM" id="Phobius"/>
    </source>
</evidence>
<feature type="compositionally biased region" description="Pro residues" evidence="6">
    <location>
        <begin position="304"/>
        <end position="324"/>
    </location>
</feature>
<evidence type="ECO:0000313" key="9">
    <source>
        <dbReference type="EMBL" id="CAI3992037.1"/>
    </source>
</evidence>
<keyword evidence="12" id="KW-1185">Reference proteome</keyword>
<dbReference type="OrthoDB" id="424922at2759"/>
<keyword evidence="7" id="KW-0812">Transmembrane</keyword>
<evidence type="ECO:0000256" key="5">
    <source>
        <dbReference type="ARBA" id="ARBA00022840"/>
    </source>
</evidence>
<protein>
    <submittedName>
        <fullName evidence="11">Probable serine/threonine-protein kinase DDB_G0272254</fullName>
    </submittedName>
</protein>
<dbReference type="EMBL" id="CAMXCT030001666">
    <property type="protein sequence ID" value="CAL4779349.1"/>
    <property type="molecule type" value="Genomic_DNA"/>
</dbReference>
<feature type="domain" description="Protein kinase" evidence="8">
    <location>
        <begin position="326"/>
        <end position="651"/>
    </location>
</feature>
<evidence type="ECO:0000256" key="6">
    <source>
        <dbReference type="SAM" id="MobiDB-lite"/>
    </source>
</evidence>
<dbReference type="SUPFAM" id="SSF103473">
    <property type="entry name" value="MFS general substrate transporter"/>
    <property type="match status" value="1"/>
</dbReference>
<name>A0A9P1CJ41_9DINO</name>
<feature type="transmembrane region" description="Helical" evidence="7">
    <location>
        <begin position="974"/>
        <end position="994"/>
    </location>
</feature>
<feature type="transmembrane region" description="Helical" evidence="7">
    <location>
        <begin position="1000"/>
        <end position="1025"/>
    </location>
</feature>
<dbReference type="SUPFAM" id="SSF56112">
    <property type="entry name" value="Protein kinase-like (PK-like)"/>
    <property type="match status" value="1"/>
</dbReference>
<dbReference type="InterPro" id="IPR011009">
    <property type="entry name" value="Kinase-like_dom_sf"/>
</dbReference>
<feature type="transmembrane region" description="Helical" evidence="7">
    <location>
        <begin position="942"/>
        <end position="962"/>
    </location>
</feature>
<feature type="region of interest" description="Disordered" evidence="6">
    <location>
        <begin position="300"/>
        <end position="335"/>
    </location>
</feature>
<accession>A0A9P1CJ41</accession>
<dbReference type="Proteomes" id="UP001152797">
    <property type="component" value="Unassembled WGS sequence"/>
</dbReference>
<evidence type="ECO:0000256" key="1">
    <source>
        <dbReference type="ARBA" id="ARBA00008171"/>
    </source>
</evidence>
<organism evidence="9">
    <name type="scientific">Cladocopium goreaui</name>
    <dbReference type="NCBI Taxonomy" id="2562237"/>
    <lineage>
        <taxon>Eukaryota</taxon>
        <taxon>Sar</taxon>
        <taxon>Alveolata</taxon>
        <taxon>Dinophyceae</taxon>
        <taxon>Suessiales</taxon>
        <taxon>Symbiodiniaceae</taxon>
        <taxon>Cladocopium</taxon>
    </lineage>
</organism>
<evidence type="ECO:0000313" key="11">
    <source>
        <dbReference type="EMBL" id="CAL4779349.1"/>
    </source>
</evidence>
<evidence type="ECO:0000259" key="8">
    <source>
        <dbReference type="PROSITE" id="PS50011"/>
    </source>
</evidence>